<dbReference type="SUPFAM" id="SSF81653">
    <property type="entry name" value="Calcium ATPase, transduction domain A"/>
    <property type="match status" value="1"/>
</dbReference>
<feature type="binding site" evidence="16">
    <location>
        <position position="506"/>
    </location>
    <ligand>
        <name>ATP</name>
        <dbReference type="ChEBI" id="CHEBI:30616"/>
    </ligand>
</feature>
<feature type="transmembrane region" description="Helical" evidence="18">
    <location>
        <begin position="1004"/>
        <end position="1023"/>
    </location>
</feature>
<dbReference type="PRINTS" id="PR00119">
    <property type="entry name" value="CATATPASE"/>
</dbReference>
<feature type="transmembrane region" description="Helical" evidence="18">
    <location>
        <begin position="1153"/>
        <end position="1173"/>
    </location>
</feature>
<feature type="transmembrane region" description="Helical" evidence="18">
    <location>
        <begin position="1035"/>
        <end position="1056"/>
    </location>
</feature>
<evidence type="ECO:0000256" key="16">
    <source>
        <dbReference type="PIRSR" id="PIRSR606539-2"/>
    </source>
</evidence>
<dbReference type="Gene3D" id="2.70.150.10">
    <property type="entry name" value="Calcium-transporting ATPase, cytoplasmic transduction domain A"/>
    <property type="match status" value="1"/>
</dbReference>
<dbReference type="OrthoDB" id="377733at2759"/>
<feature type="binding site" evidence="16">
    <location>
        <position position="507"/>
    </location>
    <ligand>
        <name>ATP</name>
        <dbReference type="ChEBI" id="CHEBI:30616"/>
    </ligand>
</feature>
<keyword evidence="9 17" id="KW-0460">Magnesium</keyword>
<dbReference type="InterPro" id="IPR044492">
    <property type="entry name" value="P_typ_ATPase_HD_dom"/>
</dbReference>
<evidence type="ECO:0000256" key="7">
    <source>
        <dbReference type="ARBA" id="ARBA00022741"/>
    </source>
</evidence>
<evidence type="ECO:0000259" key="21">
    <source>
        <dbReference type="Pfam" id="PF16212"/>
    </source>
</evidence>
<evidence type="ECO:0000256" key="10">
    <source>
        <dbReference type="ARBA" id="ARBA00022967"/>
    </source>
</evidence>
<feature type="compositionally biased region" description="Polar residues" evidence="19">
    <location>
        <begin position="9"/>
        <end position="23"/>
    </location>
</feature>
<comment type="catalytic activity">
    <reaction evidence="14">
        <text>a 1,2-diacyl-sn-glycero-3-phosphoethanolamine(out) + ATP + H2O = a 1,2-diacyl-sn-glycero-3-phosphoethanolamine(in) + ADP + phosphate + H(+)</text>
        <dbReference type="Rhea" id="RHEA:66132"/>
        <dbReference type="ChEBI" id="CHEBI:15377"/>
        <dbReference type="ChEBI" id="CHEBI:15378"/>
        <dbReference type="ChEBI" id="CHEBI:30616"/>
        <dbReference type="ChEBI" id="CHEBI:43474"/>
        <dbReference type="ChEBI" id="CHEBI:64612"/>
        <dbReference type="ChEBI" id="CHEBI:456216"/>
    </reaction>
    <physiologicalReaction direction="left-to-right" evidence="14">
        <dbReference type="Rhea" id="RHEA:66133"/>
    </physiologicalReaction>
</comment>
<comment type="cofactor">
    <cofactor evidence="17">
        <name>Mg(2+)</name>
        <dbReference type="ChEBI" id="CHEBI:18420"/>
    </cofactor>
</comment>
<feature type="binding site" evidence="16">
    <location>
        <position position="918"/>
    </location>
    <ligand>
        <name>ATP</name>
        <dbReference type="ChEBI" id="CHEBI:30616"/>
    </ligand>
</feature>
<evidence type="ECO:0000256" key="11">
    <source>
        <dbReference type="ARBA" id="ARBA00022989"/>
    </source>
</evidence>
<reference evidence="23" key="1">
    <citation type="journal article" date="2018" name="Nat. Microbiol.">
        <title>Leveraging single-cell genomics to expand the fungal tree of life.</title>
        <authorList>
            <person name="Ahrendt S.R."/>
            <person name="Quandt C.A."/>
            <person name="Ciobanu D."/>
            <person name="Clum A."/>
            <person name="Salamov A."/>
            <person name="Andreopoulos B."/>
            <person name="Cheng J.F."/>
            <person name="Woyke T."/>
            <person name="Pelin A."/>
            <person name="Henrissat B."/>
            <person name="Reynolds N.K."/>
            <person name="Benny G.L."/>
            <person name="Smith M.E."/>
            <person name="James T.Y."/>
            <person name="Grigoriev I.V."/>
        </authorList>
    </citation>
    <scope>NUCLEOTIDE SEQUENCE [LARGE SCALE GENOMIC DNA]</scope>
</reference>
<evidence type="ECO:0000256" key="5">
    <source>
        <dbReference type="ARBA" id="ARBA00022692"/>
    </source>
</evidence>
<feature type="binding site" evidence="16">
    <location>
        <position position="668"/>
    </location>
    <ligand>
        <name>ATP</name>
        <dbReference type="ChEBI" id="CHEBI:30616"/>
    </ligand>
</feature>
<keyword evidence="4" id="KW-0597">Phosphoprotein</keyword>
<evidence type="ECO:0000313" key="23">
    <source>
        <dbReference type="Proteomes" id="UP000269721"/>
    </source>
</evidence>
<feature type="binding site" evidence="16">
    <location>
        <position position="806"/>
    </location>
    <ligand>
        <name>ATP</name>
        <dbReference type="ChEBI" id="CHEBI:30616"/>
    </ligand>
</feature>
<dbReference type="NCBIfam" id="TIGR01652">
    <property type="entry name" value="ATPase-Plipid"/>
    <property type="match status" value="1"/>
</dbReference>
<keyword evidence="12 18" id="KW-0472">Membrane</keyword>
<dbReference type="InterPro" id="IPR006539">
    <property type="entry name" value="P-type_ATPase_IV"/>
</dbReference>
<evidence type="ECO:0000256" key="6">
    <source>
        <dbReference type="ARBA" id="ARBA00022723"/>
    </source>
</evidence>
<keyword evidence="23" id="KW-1185">Reference proteome</keyword>
<dbReference type="EMBL" id="KZ993813">
    <property type="protein sequence ID" value="RKO94826.1"/>
    <property type="molecule type" value="Genomic_DNA"/>
</dbReference>
<feature type="transmembrane region" description="Helical" evidence="18">
    <location>
        <begin position="96"/>
        <end position="115"/>
    </location>
</feature>
<evidence type="ECO:0000256" key="1">
    <source>
        <dbReference type="ARBA" id="ARBA00004127"/>
    </source>
</evidence>
<dbReference type="InterPro" id="IPR023298">
    <property type="entry name" value="ATPase_P-typ_TM_dom_sf"/>
</dbReference>
<evidence type="ECO:0000256" key="14">
    <source>
        <dbReference type="ARBA" id="ARBA00049128"/>
    </source>
</evidence>
<dbReference type="Pfam" id="PF16212">
    <property type="entry name" value="PhoLip_ATPase_C"/>
    <property type="match status" value="1"/>
</dbReference>
<dbReference type="SFLD" id="SFLDF00027">
    <property type="entry name" value="p-type_atpase"/>
    <property type="match status" value="1"/>
</dbReference>
<feature type="binding site" evidence="16">
    <location>
        <position position="805"/>
    </location>
    <ligand>
        <name>ATP</name>
        <dbReference type="ChEBI" id="CHEBI:30616"/>
    </ligand>
</feature>
<keyword evidence="10 18" id="KW-1278">Translocase</keyword>
<dbReference type="GO" id="GO:0005524">
    <property type="term" value="F:ATP binding"/>
    <property type="evidence" value="ECO:0007669"/>
    <property type="project" value="UniProtKB-UniRule"/>
</dbReference>
<protein>
    <recommendedName>
        <fullName evidence="18">Phospholipid-transporting ATPase</fullName>
        <ecNumber evidence="18">7.6.2.1</ecNumber>
    </recommendedName>
</protein>
<keyword evidence="6 17" id="KW-0479">Metal-binding</keyword>
<feature type="binding site" evidence="16">
    <location>
        <position position="949"/>
    </location>
    <ligand>
        <name>ATP</name>
        <dbReference type="ChEBI" id="CHEBI:30616"/>
    </ligand>
</feature>
<accession>A0A4P9WUM9</accession>
<dbReference type="InterPro" id="IPR032630">
    <property type="entry name" value="P_typ_ATPase_c"/>
</dbReference>
<feature type="binding site" evidence="17">
    <location>
        <position position="508"/>
    </location>
    <ligand>
        <name>Mg(2+)</name>
        <dbReference type="ChEBI" id="CHEBI:18420"/>
    </ligand>
</feature>
<feature type="binding site" evidence="17">
    <location>
        <position position="950"/>
    </location>
    <ligand>
        <name>Mg(2+)</name>
        <dbReference type="ChEBI" id="CHEBI:18420"/>
    </ligand>
</feature>
<dbReference type="AlphaFoldDB" id="A0A4P9WUM9"/>
<evidence type="ECO:0000259" key="20">
    <source>
        <dbReference type="Pfam" id="PF16209"/>
    </source>
</evidence>
<dbReference type="InterPro" id="IPR018303">
    <property type="entry name" value="ATPase_P-typ_P_site"/>
</dbReference>
<evidence type="ECO:0000256" key="18">
    <source>
        <dbReference type="RuleBase" id="RU362033"/>
    </source>
</evidence>
<dbReference type="GO" id="GO:0012505">
    <property type="term" value="C:endomembrane system"/>
    <property type="evidence" value="ECO:0007669"/>
    <property type="project" value="UniProtKB-SubCell"/>
</dbReference>
<evidence type="ECO:0000256" key="3">
    <source>
        <dbReference type="ARBA" id="ARBA00022448"/>
    </source>
</evidence>
<feature type="active site" description="4-aspartylphosphate intermediate" evidence="15">
    <location>
        <position position="506"/>
    </location>
</feature>
<dbReference type="SUPFAM" id="SSF81660">
    <property type="entry name" value="Metal cation-transporting ATPase, ATP-binding domain N"/>
    <property type="match status" value="1"/>
</dbReference>
<evidence type="ECO:0000256" key="13">
    <source>
        <dbReference type="ARBA" id="ARBA00034036"/>
    </source>
</evidence>
<feature type="binding site" evidence="16">
    <location>
        <position position="691"/>
    </location>
    <ligand>
        <name>ATP</name>
        <dbReference type="ChEBI" id="CHEBI:30616"/>
    </ligand>
</feature>
<feature type="binding site" evidence="16">
    <location>
        <position position="807"/>
    </location>
    <ligand>
        <name>ATP</name>
        <dbReference type="ChEBI" id="CHEBI:30616"/>
    </ligand>
</feature>
<dbReference type="SFLD" id="SFLDS00003">
    <property type="entry name" value="Haloacid_Dehalogenase"/>
    <property type="match status" value="1"/>
</dbReference>
<dbReference type="Pfam" id="PF16209">
    <property type="entry name" value="PhoLip_ATPase_N"/>
    <property type="match status" value="1"/>
</dbReference>
<keyword evidence="7 16" id="KW-0547">Nucleotide-binding</keyword>
<feature type="binding site" evidence="16">
    <location>
        <position position="725"/>
    </location>
    <ligand>
        <name>ATP</name>
        <dbReference type="ChEBI" id="CHEBI:30616"/>
    </ligand>
</feature>
<keyword evidence="3" id="KW-0813">Transport</keyword>
<evidence type="ECO:0000256" key="12">
    <source>
        <dbReference type="ARBA" id="ARBA00023136"/>
    </source>
</evidence>
<dbReference type="Proteomes" id="UP000269721">
    <property type="component" value="Unassembled WGS sequence"/>
</dbReference>
<dbReference type="InterPro" id="IPR001757">
    <property type="entry name" value="P_typ_ATPase"/>
</dbReference>
<dbReference type="NCBIfam" id="TIGR01494">
    <property type="entry name" value="ATPase_P-type"/>
    <property type="match status" value="1"/>
</dbReference>
<dbReference type="SUPFAM" id="SSF56784">
    <property type="entry name" value="HAD-like"/>
    <property type="match status" value="1"/>
</dbReference>
<evidence type="ECO:0000256" key="8">
    <source>
        <dbReference type="ARBA" id="ARBA00022840"/>
    </source>
</evidence>
<keyword evidence="8 16" id="KW-0067">ATP-binding</keyword>
<dbReference type="InterPro" id="IPR036412">
    <property type="entry name" value="HAD-like_sf"/>
</dbReference>
<dbReference type="GO" id="GO:0000287">
    <property type="term" value="F:magnesium ion binding"/>
    <property type="evidence" value="ECO:0007669"/>
    <property type="project" value="UniProtKB-UniRule"/>
</dbReference>
<feature type="binding site" evidence="16">
    <location>
        <position position="508"/>
    </location>
    <ligand>
        <name>ATP</name>
        <dbReference type="ChEBI" id="CHEBI:30616"/>
    </ligand>
</feature>
<evidence type="ECO:0000256" key="17">
    <source>
        <dbReference type="PIRSR" id="PIRSR606539-3"/>
    </source>
</evidence>
<feature type="transmembrane region" description="Helical" evidence="18">
    <location>
        <begin position="440"/>
        <end position="460"/>
    </location>
</feature>
<dbReference type="InterPro" id="IPR023299">
    <property type="entry name" value="ATPase_P-typ_cyto_dom_N"/>
</dbReference>
<keyword evidence="5 18" id="KW-0812">Transmembrane</keyword>
<dbReference type="InterPro" id="IPR008250">
    <property type="entry name" value="ATPase_P-typ_transduc_dom_A_sf"/>
</dbReference>
<feature type="binding site" evidence="16">
    <location>
        <position position="950"/>
    </location>
    <ligand>
        <name>ATP</name>
        <dbReference type="ChEBI" id="CHEBI:30616"/>
    </ligand>
</feature>
<evidence type="ECO:0000256" key="4">
    <source>
        <dbReference type="ARBA" id="ARBA00022553"/>
    </source>
</evidence>
<dbReference type="GO" id="GO:0045332">
    <property type="term" value="P:phospholipid translocation"/>
    <property type="evidence" value="ECO:0007669"/>
    <property type="project" value="TreeGrafter"/>
</dbReference>
<dbReference type="EC" id="7.6.2.1" evidence="18"/>
<dbReference type="PANTHER" id="PTHR24092">
    <property type="entry name" value="PROBABLE PHOSPHOLIPID-TRANSPORTING ATPASE"/>
    <property type="match status" value="1"/>
</dbReference>
<sequence>MPPADPLRSTASINATSDRSPSRSVYINDPPDAYHFNSLGEPLQTFPPNGITTSKYNLMTFVPKNLWEQFRRVANLFFLSLIIVQFFPAYRTINPFVAALPLFVIVCLTAAKDGFEDWRRHKSDQQINGQKTWTVGLEWRNVNEPFFVSDRSLMQLVRDRIAGWCGFYRSSCRGKVFPSAESEFAKPAAGGAEAKPEIVSADGLGPWRATAWQDVRVGDFVLLRGNDPIPSDVIILSTSEPDALCYVETKNLDGETNLKIRRALEETRWMRGAQDCVELRCILETEKPNTSLYTFVGKLSLPSSCLIGDPHHGAGRSFNGGDAKPAELSLDAKVPLNMDNMLMRGCILRNTEWAIGIAVYTGPDTKIRMNAGATPSKRSVIERTMNPQVFGNLGLLVIMCVVMTLMAPEWQVDEEASSPPWLDQTFLSTDDSWAQVAFNAFWLGLIAFQNVVPISLYLTVEIVKTLQAYFIFQDIKMYYEPLDQPCIPRSWNLADDLGQIEYIFSDKTGTLTRNVMEFKKLSVNGVVYGQGIGTAISPGHEASDGSKSKSMTGSTLLRNALAPIDRRSHLPGVASSIPTIPLAEESGATSQHAALTEFFLSLAVCHSVLVSRDADGELRYKAQSPDEAALVQAAKDAGFAFVARDGRDIVVAVRGVYHKMKLLNVLEFNSTRKRMSVVVRRPGGEIVLYCKGADSVIYERLREGQDALKSVTTAHLEYFAEEGLRTLCIGSTILSEEVYDTWFKTYTEASLALENREELLDAAAESIEKSLTLIGATAIEDRLQDGVPECIGLLMDAGIKVWVLTGDKMETAINIGFSCNLLARDMRLIIVRGAGAGEDEGPAIRRQLNEALERLFPGDGVPRMSTKARDTAAPRSSLVAMQFGLVIDGAALRYALEPDVRTVLLEVSTRCAAVICCRVSPLQKAQVVELVKNRPGKKTVCLAIGDGANDVSMIQAAHVGVGIAGEEGMQAVMASDYAIAQFRFLGRLLLVHGRWSYKRTSEMILCFFFKNILFVLPLFWYQPFAGYSGTMVIEFTYSLLYNVVFTSLPVGILGVYDQDVRDHSAFKVPPLYKSGIFNSYFSLRLFALYVLEAAYQSLIVLFFPLFAYNEQAQWSNGRCSDLDTLRVAIATVCVLNANMFVAVNTTTWTWFNFAVYGASTACVLFYTLIYSAYPGSALMGVTNEIFTSPTFWLLLPLATVACHLPRMVVRYAGRIIAPTDVEIVQE</sequence>
<name>A0A4P9WUM9_9FUNG</name>
<dbReference type="GO" id="GO:0016887">
    <property type="term" value="F:ATP hydrolysis activity"/>
    <property type="evidence" value="ECO:0007669"/>
    <property type="project" value="InterPro"/>
</dbReference>
<dbReference type="PROSITE" id="PS00154">
    <property type="entry name" value="ATPASE_E1_E2"/>
    <property type="match status" value="1"/>
</dbReference>
<comment type="similarity">
    <text evidence="2 18">Belongs to the cation transport ATPase (P-type) (TC 3.A.3) family. Type IV subfamily.</text>
</comment>
<dbReference type="InterPro" id="IPR032631">
    <property type="entry name" value="P-type_ATPase_N"/>
</dbReference>
<dbReference type="FunFam" id="3.40.1110.10:FF:000087">
    <property type="entry name" value="Phospholipid-transporting ATPase"/>
    <property type="match status" value="1"/>
</dbReference>
<dbReference type="SUPFAM" id="SSF81665">
    <property type="entry name" value="Calcium ATPase, transmembrane domain M"/>
    <property type="match status" value="1"/>
</dbReference>
<dbReference type="GO" id="GO:0140326">
    <property type="term" value="F:ATPase-coupled intramembrane lipid transporter activity"/>
    <property type="evidence" value="ECO:0007669"/>
    <property type="project" value="UniProtKB-EC"/>
</dbReference>
<organism evidence="22 23">
    <name type="scientific">Blyttiomyces helicus</name>
    <dbReference type="NCBI Taxonomy" id="388810"/>
    <lineage>
        <taxon>Eukaryota</taxon>
        <taxon>Fungi</taxon>
        <taxon>Fungi incertae sedis</taxon>
        <taxon>Chytridiomycota</taxon>
        <taxon>Chytridiomycota incertae sedis</taxon>
        <taxon>Chytridiomycetes</taxon>
        <taxon>Chytridiomycetes incertae sedis</taxon>
        <taxon>Blyttiomyces</taxon>
    </lineage>
</organism>
<feature type="binding site" evidence="17">
    <location>
        <position position="946"/>
    </location>
    <ligand>
        <name>Mg(2+)</name>
        <dbReference type="ChEBI" id="CHEBI:18420"/>
    </ligand>
</feature>
<comment type="subcellular location">
    <subcellularLocation>
        <location evidence="1">Endomembrane system</location>
        <topology evidence="1">Multi-pass membrane protein</topology>
    </subcellularLocation>
    <subcellularLocation>
        <location evidence="18">Membrane</location>
        <topology evidence="18">Multi-pass membrane protein</topology>
    </subcellularLocation>
</comment>
<proteinExistence type="inferred from homology"/>
<feature type="transmembrane region" description="Helical" evidence="18">
    <location>
        <begin position="1127"/>
        <end position="1146"/>
    </location>
</feature>
<dbReference type="GO" id="GO:0005886">
    <property type="term" value="C:plasma membrane"/>
    <property type="evidence" value="ECO:0007669"/>
    <property type="project" value="TreeGrafter"/>
</dbReference>
<feature type="non-terminal residue" evidence="22">
    <location>
        <position position="1226"/>
    </location>
</feature>
<comment type="catalytic activity">
    <reaction evidence="13 18">
        <text>ATP + H2O + phospholipidSide 1 = ADP + phosphate + phospholipidSide 2.</text>
        <dbReference type="EC" id="7.6.2.1"/>
    </reaction>
</comment>
<feature type="region of interest" description="Disordered" evidence="19">
    <location>
        <begin position="1"/>
        <end position="23"/>
    </location>
</feature>
<evidence type="ECO:0000313" key="22">
    <source>
        <dbReference type="EMBL" id="RKO94826.1"/>
    </source>
</evidence>
<evidence type="ECO:0000256" key="2">
    <source>
        <dbReference type="ARBA" id="ARBA00008109"/>
    </source>
</evidence>
<keyword evidence="11 18" id="KW-1133">Transmembrane helix</keyword>
<dbReference type="Pfam" id="PF13246">
    <property type="entry name" value="Cation_ATPase"/>
    <property type="match status" value="1"/>
</dbReference>
<feature type="transmembrane region" description="Helical" evidence="18">
    <location>
        <begin position="1086"/>
        <end position="1107"/>
    </location>
</feature>
<evidence type="ECO:0000256" key="9">
    <source>
        <dbReference type="ARBA" id="ARBA00022842"/>
    </source>
</evidence>
<feature type="transmembrane region" description="Helical" evidence="18">
    <location>
        <begin position="1185"/>
        <end position="1204"/>
    </location>
</feature>
<feature type="domain" description="P-type ATPase C-terminal" evidence="21">
    <location>
        <begin position="972"/>
        <end position="1219"/>
    </location>
</feature>
<dbReference type="PANTHER" id="PTHR24092:SF180">
    <property type="entry name" value="PHOSPHOLIPID-TRANSPORTING ATPASE DNF1-RELATED"/>
    <property type="match status" value="1"/>
</dbReference>
<dbReference type="Gene3D" id="3.40.50.1000">
    <property type="entry name" value="HAD superfamily/HAD-like"/>
    <property type="match status" value="1"/>
</dbReference>
<dbReference type="InterPro" id="IPR023214">
    <property type="entry name" value="HAD_sf"/>
</dbReference>
<feature type="domain" description="P-type ATPase N-terminal" evidence="20">
    <location>
        <begin position="26"/>
        <end position="98"/>
    </location>
</feature>
<dbReference type="FunFam" id="3.40.50.1000:FF:000001">
    <property type="entry name" value="Phospholipid-transporting ATPase IC"/>
    <property type="match status" value="1"/>
</dbReference>
<gene>
    <name evidence="22" type="ORF">BDK51DRAFT_24179</name>
</gene>
<dbReference type="FunFam" id="3.40.50.1000:FF:000014">
    <property type="entry name" value="Phospholipid-transporting ATPase"/>
    <property type="match status" value="1"/>
</dbReference>
<dbReference type="SFLD" id="SFLDG00002">
    <property type="entry name" value="C1.7:_P-type_atpase_like"/>
    <property type="match status" value="1"/>
</dbReference>
<feature type="transmembrane region" description="Helical" evidence="18">
    <location>
        <begin position="389"/>
        <end position="407"/>
    </location>
</feature>
<evidence type="ECO:0000256" key="19">
    <source>
        <dbReference type="SAM" id="MobiDB-lite"/>
    </source>
</evidence>
<feature type="binding site" evidence="17">
    <location>
        <position position="506"/>
    </location>
    <ligand>
        <name>Mg(2+)</name>
        <dbReference type="ChEBI" id="CHEBI:18420"/>
    </ligand>
</feature>
<evidence type="ECO:0000256" key="15">
    <source>
        <dbReference type="PIRSR" id="PIRSR606539-1"/>
    </source>
</evidence>
<dbReference type="Gene3D" id="3.40.1110.10">
    <property type="entry name" value="Calcium-transporting ATPase, cytoplasmic domain N"/>
    <property type="match status" value="1"/>
</dbReference>
<feature type="binding site" evidence="16">
    <location>
        <position position="924"/>
    </location>
    <ligand>
        <name>ATP</name>
        <dbReference type="ChEBI" id="CHEBI:30616"/>
    </ligand>
</feature>
<dbReference type="CDD" id="cd02073">
    <property type="entry name" value="P-type_ATPase_APLT_Dnf-like"/>
    <property type="match status" value="1"/>
</dbReference>
<feature type="binding site" evidence="16">
    <location>
        <position position="627"/>
    </location>
    <ligand>
        <name>ATP</name>
        <dbReference type="ChEBI" id="CHEBI:30616"/>
    </ligand>
</feature>